<dbReference type="Gene3D" id="3.40.50.1000">
    <property type="entry name" value="HAD superfamily/HAD-like"/>
    <property type="match status" value="2"/>
</dbReference>
<dbReference type="InterPro" id="IPR006379">
    <property type="entry name" value="HAD-SF_hydro_IIB"/>
</dbReference>
<dbReference type="InterPro" id="IPR023214">
    <property type="entry name" value="HAD_sf"/>
</dbReference>
<dbReference type="SUPFAM" id="SSF56784">
    <property type="entry name" value="HAD-like"/>
    <property type="match status" value="1"/>
</dbReference>
<protein>
    <submittedName>
        <fullName evidence="1">HAD family hydrolase</fullName>
        <ecNumber evidence="1">3.1.3.-</ecNumber>
    </submittedName>
</protein>
<dbReference type="EMBL" id="JBHTIU010000104">
    <property type="protein sequence ID" value="MFD0872245.1"/>
    <property type="molecule type" value="Genomic_DNA"/>
</dbReference>
<evidence type="ECO:0000313" key="1">
    <source>
        <dbReference type="EMBL" id="MFD0872245.1"/>
    </source>
</evidence>
<dbReference type="RefSeq" id="WP_379291562.1">
    <property type="nucleotide sequence ID" value="NZ_JBHTIU010000104.1"/>
</dbReference>
<name>A0ABW3DG63_9BACL</name>
<dbReference type="SFLD" id="SFLDG01140">
    <property type="entry name" value="C2.B:_Phosphomannomutase_and_P"/>
    <property type="match status" value="1"/>
</dbReference>
<dbReference type="GO" id="GO:0016787">
    <property type="term" value="F:hydrolase activity"/>
    <property type="evidence" value="ECO:0007669"/>
    <property type="project" value="UniProtKB-KW"/>
</dbReference>
<dbReference type="EC" id="3.1.3.-" evidence="1"/>
<dbReference type="PANTHER" id="PTHR10000:SF55">
    <property type="entry name" value="5-AMINO-6-(5-PHOSPHO-D-RIBITYLAMINO)URACIL PHOSPHATASE YCSE"/>
    <property type="match status" value="1"/>
</dbReference>
<dbReference type="InterPro" id="IPR036412">
    <property type="entry name" value="HAD-like_sf"/>
</dbReference>
<dbReference type="CDD" id="cd07516">
    <property type="entry name" value="HAD_Pase"/>
    <property type="match status" value="1"/>
</dbReference>
<keyword evidence="2" id="KW-1185">Reference proteome</keyword>
<dbReference type="NCBIfam" id="TIGR01484">
    <property type="entry name" value="HAD-SF-IIB"/>
    <property type="match status" value="1"/>
</dbReference>
<accession>A0ABW3DG63</accession>
<dbReference type="Proteomes" id="UP001597120">
    <property type="component" value="Unassembled WGS sequence"/>
</dbReference>
<proteinExistence type="predicted"/>
<sequence length="247" mass="27485">MSSYKLLALDMDGTLLDNEHSISQENRRWIAKAREAGITVMLATGRNLPSVMPYFQQLELDGPLVTVNGSDVWLRPGELLQRTLLRPEAVTELVRLARHCEVKFWGHAVEGTFRQDRWPDQEEAFQWFSFAVHSENKENLEWIRRESLRIGAFEISNSHPCNLEFNPPGIHKASGVGKVCEMLGISMDEVIAAGDSINDLALIRAAGLGAAMGNAQEEVKRAADTVAPANTEDGVAVLIQRYIFGLE</sequence>
<dbReference type="Gene3D" id="3.30.1240.10">
    <property type="match status" value="2"/>
</dbReference>
<dbReference type="SFLD" id="SFLDS00003">
    <property type="entry name" value="Haloacid_Dehalogenase"/>
    <property type="match status" value="1"/>
</dbReference>
<comment type="caution">
    <text evidence="1">The sequence shown here is derived from an EMBL/GenBank/DDBJ whole genome shotgun (WGS) entry which is preliminary data.</text>
</comment>
<evidence type="ECO:0000313" key="2">
    <source>
        <dbReference type="Proteomes" id="UP001597120"/>
    </source>
</evidence>
<gene>
    <name evidence="1" type="ORF">ACFQ03_24290</name>
</gene>
<organism evidence="1 2">
    <name type="scientific">Paenibacillus residui</name>
    <dbReference type="NCBI Taxonomy" id="629724"/>
    <lineage>
        <taxon>Bacteria</taxon>
        <taxon>Bacillati</taxon>
        <taxon>Bacillota</taxon>
        <taxon>Bacilli</taxon>
        <taxon>Bacillales</taxon>
        <taxon>Paenibacillaceae</taxon>
        <taxon>Paenibacillus</taxon>
    </lineage>
</organism>
<keyword evidence="1" id="KW-0378">Hydrolase</keyword>
<dbReference type="Pfam" id="PF08282">
    <property type="entry name" value="Hydrolase_3"/>
    <property type="match status" value="1"/>
</dbReference>
<dbReference type="PANTHER" id="PTHR10000">
    <property type="entry name" value="PHOSPHOSERINE PHOSPHATASE"/>
    <property type="match status" value="1"/>
</dbReference>
<reference evidence="2" key="1">
    <citation type="journal article" date="2019" name="Int. J. Syst. Evol. Microbiol.">
        <title>The Global Catalogue of Microorganisms (GCM) 10K type strain sequencing project: providing services to taxonomists for standard genome sequencing and annotation.</title>
        <authorList>
            <consortium name="The Broad Institute Genomics Platform"/>
            <consortium name="The Broad Institute Genome Sequencing Center for Infectious Disease"/>
            <person name="Wu L."/>
            <person name="Ma J."/>
        </authorList>
    </citation>
    <scope>NUCLEOTIDE SEQUENCE [LARGE SCALE GENOMIC DNA]</scope>
    <source>
        <strain evidence="2">CCUG 57263</strain>
    </source>
</reference>